<evidence type="ECO:0000259" key="1">
    <source>
        <dbReference type="Pfam" id="PF12937"/>
    </source>
</evidence>
<sequence length="101" mass="11222">MSYVDGEEEVENQFECLPDNVVVNIFDKLSDIKCLCRCFMVSKRFTSLVPLVQLVSIKTIFRCLSIYPSESMAAVLGGAIQGSDSFDYGGDWWAAAVVVVR</sequence>
<dbReference type="Gene3D" id="1.20.1280.50">
    <property type="match status" value="1"/>
</dbReference>
<dbReference type="InterPro" id="IPR044809">
    <property type="entry name" value="AUF1-like"/>
</dbReference>
<dbReference type="Proteomes" id="UP000823749">
    <property type="component" value="Chromosome 1"/>
</dbReference>
<dbReference type="Pfam" id="PF12937">
    <property type="entry name" value="F-box-like"/>
    <property type="match status" value="1"/>
</dbReference>
<name>A0AAV6LMT5_9ERIC</name>
<dbReference type="AlphaFoldDB" id="A0AAV6LMT5"/>
<dbReference type="PANTHER" id="PTHR31215">
    <property type="entry name" value="OS05G0510400 PROTEIN-RELATED"/>
    <property type="match status" value="1"/>
</dbReference>
<evidence type="ECO:0000313" key="2">
    <source>
        <dbReference type="EMBL" id="KAG5566086.1"/>
    </source>
</evidence>
<accession>A0AAV6LMT5</accession>
<keyword evidence="3" id="KW-1185">Reference proteome</keyword>
<reference evidence="2" key="1">
    <citation type="submission" date="2020-08" db="EMBL/GenBank/DDBJ databases">
        <title>Plant Genome Project.</title>
        <authorList>
            <person name="Zhang R.-G."/>
        </authorList>
    </citation>
    <scope>NUCLEOTIDE SEQUENCE</scope>
    <source>
        <strain evidence="2">WSP0</strain>
        <tissue evidence="2">Leaf</tissue>
    </source>
</reference>
<dbReference type="SUPFAM" id="SSF81383">
    <property type="entry name" value="F-box domain"/>
    <property type="match status" value="1"/>
</dbReference>
<organism evidence="2 3">
    <name type="scientific">Rhododendron griersonianum</name>
    <dbReference type="NCBI Taxonomy" id="479676"/>
    <lineage>
        <taxon>Eukaryota</taxon>
        <taxon>Viridiplantae</taxon>
        <taxon>Streptophyta</taxon>
        <taxon>Embryophyta</taxon>
        <taxon>Tracheophyta</taxon>
        <taxon>Spermatophyta</taxon>
        <taxon>Magnoliopsida</taxon>
        <taxon>eudicotyledons</taxon>
        <taxon>Gunneridae</taxon>
        <taxon>Pentapetalae</taxon>
        <taxon>asterids</taxon>
        <taxon>Ericales</taxon>
        <taxon>Ericaceae</taxon>
        <taxon>Ericoideae</taxon>
        <taxon>Rhodoreae</taxon>
        <taxon>Rhododendron</taxon>
    </lineage>
</organism>
<protein>
    <recommendedName>
        <fullName evidence="1">F-box domain-containing protein</fullName>
    </recommendedName>
</protein>
<gene>
    <name evidence="2" type="ORF">RHGRI_001876</name>
</gene>
<proteinExistence type="predicted"/>
<feature type="domain" description="F-box" evidence="1">
    <location>
        <begin position="14"/>
        <end position="49"/>
    </location>
</feature>
<comment type="caution">
    <text evidence="2">The sequence shown here is derived from an EMBL/GenBank/DDBJ whole genome shotgun (WGS) entry which is preliminary data.</text>
</comment>
<dbReference type="InterPro" id="IPR001810">
    <property type="entry name" value="F-box_dom"/>
</dbReference>
<evidence type="ECO:0000313" key="3">
    <source>
        <dbReference type="Proteomes" id="UP000823749"/>
    </source>
</evidence>
<dbReference type="EMBL" id="JACTNZ010000001">
    <property type="protein sequence ID" value="KAG5566086.1"/>
    <property type="molecule type" value="Genomic_DNA"/>
</dbReference>
<dbReference type="InterPro" id="IPR036047">
    <property type="entry name" value="F-box-like_dom_sf"/>
</dbReference>